<reference evidence="13 14" key="1">
    <citation type="journal article" date="2013" name="ISME J.">
        <title>A metabolic model for members of the genus Tetrasphaera involved in enhanced biological phosphorus removal.</title>
        <authorList>
            <person name="Kristiansen R."/>
            <person name="Nguyen H.T.T."/>
            <person name="Saunders A.M."/>
            <person name="Nielsen J.L."/>
            <person name="Wimmer R."/>
            <person name="Le V.Q."/>
            <person name="McIlroy S.J."/>
            <person name="Petrovski S."/>
            <person name="Seviour R.J."/>
            <person name="Calteau A."/>
            <person name="Nielsen K.L."/>
            <person name="Nielsen P.H."/>
        </authorList>
    </citation>
    <scope>NUCLEOTIDE SEQUENCE [LARGE SCALE GENOMIC DNA]</scope>
    <source>
        <strain evidence="13 14">Lp2</strain>
    </source>
</reference>
<dbReference type="EC" id="2.7.13.3" evidence="2"/>
<keyword evidence="3" id="KW-0597">Phosphoprotein</keyword>
<feature type="domain" description="Signal transduction histidine kinase subgroup 3 dimerisation and phosphoacceptor" evidence="12">
    <location>
        <begin position="238"/>
        <end position="302"/>
    </location>
</feature>
<evidence type="ECO:0000256" key="1">
    <source>
        <dbReference type="ARBA" id="ARBA00000085"/>
    </source>
</evidence>
<dbReference type="HOGENOM" id="CLU_000445_20_1_11"/>
<keyword evidence="5" id="KW-0547">Nucleotide-binding</keyword>
<evidence type="ECO:0000259" key="12">
    <source>
        <dbReference type="Pfam" id="PF07730"/>
    </source>
</evidence>
<feature type="transmembrane region" description="Helical" evidence="10">
    <location>
        <begin position="114"/>
        <end position="132"/>
    </location>
</feature>
<evidence type="ECO:0000256" key="6">
    <source>
        <dbReference type="ARBA" id="ARBA00022777"/>
    </source>
</evidence>
<evidence type="ECO:0000256" key="3">
    <source>
        <dbReference type="ARBA" id="ARBA00022553"/>
    </source>
</evidence>
<comment type="caution">
    <text evidence="13">The sequence shown here is derived from an EMBL/GenBank/DDBJ whole genome shotgun (WGS) entry which is preliminary data.</text>
</comment>
<keyword evidence="4" id="KW-0808">Transferase</keyword>
<dbReference type="EMBL" id="CAIZ01000158">
    <property type="protein sequence ID" value="CCH71245.1"/>
    <property type="molecule type" value="Genomic_DNA"/>
</dbReference>
<dbReference type="CDD" id="cd16917">
    <property type="entry name" value="HATPase_UhpB-NarQ-NarX-like"/>
    <property type="match status" value="1"/>
</dbReference>
<dbReference type="GO" id="GO:0016020">
    <property type="term" value="C:membrane"/>
    <property type="evidence" value="ECO:0007669"/>
    <property type="project" value="InterPro"/>
</dbReference>
<dbReference type="InterPro" id="IPR036890">
    <property type="entry name" value="HATPase_C_sf"/>
</dbReference>
<dbReference type="STRING" id="1193181.BN10_850003"/>
<feature type="region of interest" description="Disordered" evidence="9">
    <location>
        <begin position="306"/>
        <end position="332"/>
    </location>
</feature>
<dbReference type="eggNOG" id="COG4585">
    <property type="taxonomic scope" value="Bacteria"/>
</dbReference>
<dbReference type="SUPFAM" id="SSF55874">
    <property type="entry name" value="ATPase domain of HSP90 chaperone/DNA topoisomerase II/histidine kinase"/>
    <property type="match status" value="1"/>
</dbReference>
<evidence type="ECO:0000313" key="14">
    <source>
        <dbReference type="Proteomes" id="UP000013167"/>
    </source>
</evidence>
<evidence type="ECO:0000256" key="10">
    <source>
        <dbReference type="SAM" id="Phobius"/>
    </source>
</evidence>
<dbReference type="Gene3D" id="1.20.5.1930">
    <property type="match status" value="1"/>
</dbReference>
<dbReference type="AlphaFoldDB" id="N0E5E4"/>
<dbReference type="Gene3D" id="3.30.565.10">
    <property type="entry name" value="Histidine kinase-like ATPase, C-terminal domain"/>
    <property type="match status" value="1"/>
</dbReference>
<feature type="transmembrane region" description="Helical" evidence="10">
    <location>
        <begin position="139"/>
        <end position="157"/>
    </location>
</feature>
<keyword evidence="7" id="KW-0067">ATP-binding</keyword>
<dbReference type="InterPro" id="IPR011712">
    <property type="entry name" value="Sig_transdc_His_kin_sub3_dim/P"/>
</dbReference>
<dbReference type="GO" id="GO:0046983">
    <property type="term" value="F:protein dimerization activity"/>
    <property type="evidence" value="ECO:0007669"/>
    <property type="project" value="InterPro"/>
</dbReference>
<organism evidence="13 14">
    <name type="scientific">Phycicoccus elongatus Lp2</name>
    <dbReference type="NCBI Taxonomy" id="1193181"/>
    <lineage>
        <taxon>Bacteria</taxon>
        <taxon>Bacillati</taxon>
        <taxon>Actinomycetota</taxon>
        <taxon>Actinomycetes</taxon>
        <taxon>Micrococcales</taxon>
        <taxon>Intrasporangiaceae</taxon>
        <taxon>Phycicoccus</taxon>
    </lineage>
</organism>
<feature type="domain" description="Histidine kinase/HSP90-like ATPase" evidence="11">
    <location>
        <begin position="372"/>
        <end position="463"/>
    </location>
</feature>
<dbReference type="PANTHER" id="PTHR24421">
    <property type="entry name" value="NITRATE/NITRITE SENSOR PROTEIN NARX-RELATED"/>
    <property type="match status" value="1"/>
</dbReference>
<dbReference type="OrthoDB" id="227596at2"/>
<proteinExistence type="predicted"/>
<dbReference type="GO" id="GO:0000155">
    <property type="term" value="F:phosphorelay sensor kinase activity"/>
    <property type="evidence" value="ECO:0007669"/>
    <property type="project" value="InterPro"/>
</dbReference>
<keyword evidence="8" id="KW-0902">Two-component regulatory system</keyword>
<protein>
    <recommendedName>
        <fullName evidence="2">histidine kinase</fullName>
        <ecNumber evidence="2">2.7.13.3</ecNumber>
    </recommendedName>
</protein>
<dbReference type="InterPro" id="IPR003594">
    <property type="entry name" value="HATPase_dom"/>
</dbReference>
<keyword evidence="10" id="KW-0472">Membrane</keyword>
<evidence type="ECO:0000256" key="5">
    <source>
        <dbReference type="ARBA" id="ARBA00022741"/>
    </source>
</evidence>
<keyword evidence="14" id="KW-1185">Reference proteome</keyword>
<dbReference type="PANTHER" id="PTHR24421:SF10">
    <property type="entry name" value="NITRATE_NITRITE SENSOR PROTEIN NARQ"/>
    <property type="match status" value="1"/>
</dbReference>
<evidence type="ECO:0000313" key="13">
    <source>
        <dbReference type="EMBL" id="CCH71245.1"/>
    </source>
</evidence>
<sequence length="467" mass="50306">MPSARLSLPTRVGASLGEFFAIGDDWERPSPALARSDFVLFAAVELLGLFTLELVRSVDSLTQTTAPKWVQWLTVSLGAVLLLGRRRWPLTVATLGAAHMFVVGVTMPEVMGQFTLQIVYFITTFSAVAWAPDRRLMRLVVGAIVLFMFLWIAWQFVLGSSVQEIVDHTKGKARTGIFPPVPAAVALTLIVNLLFFGGAIAAGQVSWRSARLRTRLGEQARTISEQAESLRRRAVIDERLRIARELHDVVGHHVSVIGVQAGAARRVLAKRPEAAADALGAIEESSREAVTQMRGLLGTLRSIETETETETETGADVEGVSGRGLKGRGPEPGLADLPALVAERTAWGVQTAYDIVESSPGAIDRLSGPVSLTLYRVAQEALANTSRHSTASSARVTVRVTEDGPRPHAEVEIVDNGRPRSGTSGTGMGQLGMRERAATHRGTAEIGPRASGGYRVRVRIPLGENHV</sequence>
<dbReference type="Pfam" id="PF02518">
    <property type="entry name" value="HATPase_c"/>
    <property type="match status" value="1"/>
</dbReference>
<dbReference type="RefSeq" id="WP_010851076.1">
    <property type="nucleotide sequence ID" value="NZ_HF570956.1"/>
</dbReference>
<name>N0E5E4_9MICO</name>
<dbReference type="InterPro" id="IPR050482">
    <property type="entry name" value="Sensor_HK_TwoCompSys"/>
</dbReference>
<keyword evidence="6 13" id="KW-0418">Kinase</keyword>
<accession>N0E5E4</accession>
<dbReference type="Proteomes" id="UP000013167">
    <property type="component" value="Unassembled WGS sequence"/>
</dbReference>
<evidence type="ECO:0000259" key="11">
    <source>
        <dbReference type="Pfam" id="PF02518"/>
    </source>
</evidence>
<keyword evidence="10" id="KW-0812">Transmembrane</keyword>
<feature type="transmembrane region" description="Helical" evidence="10">
    <location>
        <begin position="177"/>
        <end position="203"/>
    </location>
</feature>
<dbReference type="GO" id="GO:0005524">
    <property type="term" value="F:ATP binding"/>
    <property type="evidence" value="ECO:0007669"/>
    <property type="project" value="UniProtKB-KW"/>
</dbReference>
<keyword evidence="10" id="KW-1133">Transmembrane helix</keyword>
<evidence type="ECO:0000256" key="8">
    <source>
        <dbReference type="ARBA" id="ARBA00023012"/>
    </source>
</evidence>
<gene>
    <name evidence="13" type="ORF">BN10_850003</name>
</gene>
<feature type="compositionally biased region" description="Acidic residues" evidence="9">
    <location>
        <begin position="306"/>
        <end position="315"/>
    </location>
</feature>
<evidence type="ECO:0000256" key="7">
    <source>
        <dbReference type="ARBA" id="ARBA00022840"/>
    </source>
</evidence>
<dbReference type="Pfam" id="PF07730">
    <property type="entry name" value="HisKA_3"/>
    <property type="match status" value="1"/>
</dbReference>
<evidence type="ECO:0000256" key="4">
    <source>
        <dbReference type="ARBA" id="ARBA00022679"/>
    </source>
</evidence>
<evidence type="ECO:0000256" key="9">
    <source>
        <dbReference type="SAM" id="MobiDB-lite"/>
    </source>
</evidence>
<comment type="catalytic activity">
    <reaction evidence="1">
        <text>ATP + protein L-histidine = ADP + protein N-phospho-L-histidine.</text>
        <dbReference type="EC" id="2.7.13.3"/>
    </reaction>
</comment>
<evidence type="ECO:0000256" key="2">
    <source>
        <dbReference type="ARBA" id="ARBA00012438"/>
    </source>
</evidence>